<evidence type="ECO:0000256" key="2">
    <source>
        <dbReference type="ARBA" id="ARBA00022723"/>
    </source>
</evidence>
<evidence type="ECO:0000256" key="1">
    <source>
        <dbReference type="ARBA" id="ARBA00004123"/>
    </source>
</evidence>
<keyword evidence="2" id="KW-0479">Metal-binding</keyword>
<reference evidence="12" key="1">
    <citation type="submission" date="2023-05" db="EMBL/GenBank/DDBJ databases">
        <authorList>
            <person name="Huff M."/>
        </authorList>
    </citation>
    <scope>NUCLEOTIDE SEQUENCE</scope>
</reference>
<comment type="function">
    <text evidence="9">Probable transcriptional factor. Binds to the promoter of the SQUAMOSA gene.</text>
</comment>
<keyword evidence="3 10" id="KW-0863">Zinc-finger</keyword>
<comment type="subcellular location">
    <subcellularLocation>
        <location evidence="1">Nucleus</location>
    </subcellularLocation>
</comment>
<keyword evidence="5" id="KW-0805">Transcription regulation</keyword>
<keyword evidence="13" id="KW-1185">Reference proteome</keyword>
<name>A0AAD2DQP2_9LAMI</name>
<sequence>MEWNSKSTRGFDCDGVEPTEIPLRVIKTDKDVDIAASLCNGFVSGSSSRNPFVTSGSLPVSNKLDENFIWMEKIRGSSGESFNSLELGKQKVYGLASSIPVSCNATKRSRASYQKMQNPCCQVEGCNLDLTLAKDYHRRHRICESHSKSPKVIVAGMERRFCQQCSRFHSLSEFDDNKRSCRRRLSDHNARRRRLQPEPIHFSSAGLSSSLYERTSQNVLFNVFPISGSNRRGESICNSMLTQASDSLFRHSKTGGIDKRPCFPGDEIPSAVYNLKVESERLLSLQSTNPRVLDQYLPSASSLLSIDNPWSLNLDESISMEGLMQGNASVDNPIRLHNWSFVQAAADEGPSVSPVRILAIVTSSKNVLQLLRGARFKSSTLDRSLKFPNSEGFGERGLERQNPHAEDIKFLKNLCCENFFAKGKCRRVQNFREL</sequence>
<evidence type="ECO:0000256" key="9">
    <source>
        <dbReference type="ARBA" id="ARBA00056472"/>
    </source>
</evidence>
<keyword evidence="8" id="KW-0539">Nucleus</keyword>
<dbReference type="AlphaFoldDB" id="A0AAD2DQP2"/>
<dbReference type="PROSITE" id="PS51141">
    <property type="entry name" value="ZF_SBP"/>
    <property type="match status" value="1"/>
</dbReference>
<evidence type="ECO:0000256" key="7">
    <source>
        <dbReference type="ARBA" id="ARBA00023163"/>
    </source>
</evidence>
<evidence type="ECO:0000313" key="12">
    <source>
        <dbReference type="EMBL" id="CAI9760978.1"/>
    </source>
</evidence>
<dbReference type="Gene3D" id="4.10.1100.10">
    <property type="entry name" value="Transcription factor, SBP-box domain"/>
    <property type="match status" value="1"/>
</dbReference>
<dbReference type="InterPro" id="IPR044817">
    <property type="entry name" value="SBP-like"/>
</dbReference>
<evidence type="ECO:0000256" key="3">
    <source>
        <dbReference type="ARBA" id="ARBA00022771"/>
    </source>
</evidence>
<dbReference type="Pfam" id="PF03110">
    <property type="entry name" value="SBP"/>
    <property type="match status" value="1"/>
</dbReference>
<evidence type="ECO:0000256" key="5">
    <source>
        <dbReference type="ARBA" id="ARBA00023015"/>
    </source>
</evidence>
<dbReference type="FunFam" id="4.10.1100.10:FF:000001">
    <property type="entry name" value="Squamosa promoter-binding-like protein 14"/>
    <property type="match status" value="1"/>
</dbReference>
<gene>
    <name evidence="12" type="ORF">FPE_LOCUS8408</name>
</gene>
<evidence type="ECO:0000256" key="4">
    <source>
        <dbReference type="ARBA" id="ARBA00022833"/>
    </source>
</evidence>
<evidence type="ECO:0000259" key="11">
    <source>
        <dbReference type="PROSITE" id="PS51141"/>
    </source>
</evidence>
<evidence type="ECO:0000313" key="13">
    <source>
        <dbReference type="Proteomes" id="UP000834106"/>
    </source>
</evidence>
<keyword evidence="6" id="KW-0238">DNA-binding</keyword>
<keyword evidence="7" id="KW-0804">Transcription</keyword>
<dbReference type="Proteomes" id="UP000834106">
    <property type="component" value="Chromosome 5"/>
</dbReference>
<dbReference type="PANTHER" id="PTHR31251">
    <property type="entry name" value="SQUAMOSA PROMOTER-BINDING-LIKE PROTEIN 4"/>
    <property type="match status" value="1"/>
</dbReference>
<protein>
    <recommendedName>
        <fullName evidence="11">SBP-type domain-containing protein</fullName>
    </recommendedName>
</protein>
<dbReference type="InterPro" id="IPR036893">
    <property type="entry name" value="SBP_sf"/>
</dbReference>
<dbReference type="PANTHER" id="PTHR31251:SF74">
    <property type="entry name" value="SQUAMOSA PROMOTER-BINDING-LIKE PROTEIN 2"/>
    <property type="match status" value="1"/>
</dbReference>
<proteinExistence type="predicted"/>
<dbReference type="InterPro" id="IPR004333">
    <property type="entry name" value="SBP_dom"/>
</dbReference>
<evidence type="ECO:0000256" key="8">
    <source>
        <dbReference type="ARBA" id="ARBA00023242"/>
    </source>
</evidence>
<dbReference type="SUPFAM" id="SSF103612">
    <property type="entry name" value="SBT domain"/>
    <property type="match status" value="1"/>
</dbReference>
<evidence type="ECO:0000256" key="10">
    <source>
        <dbReference type="PROSITE-ProRule" id="PRU00470"/>
    </source>
</evidence>
<accession>A0AAD2DQP2</accession>
<dbReference type="GO" id="GO:0005634">
    <property type="term" value="C:nucleus"/>
    <property type="evidence" value="ECO:0007669"/>
    <property type="project" value="UniProtKB-SubCell"/>
</dbReference>
<dbReference type="EMBL" id="OU503040">
    <property type="protein sequence ID" value="CAI9760978.1"/>
    <property type="molecule type" value="Genomic_DNA"/>
</dbReference>
<organism evidence="12 13">
    <name type="scientific">Fraxinus pennsylvanica</name>
    <dbReference type="NCBI Taxonomy" id="56036"/>
    <lineage>
        <taxon>Eukaryota</taxon>
        <taxon>Viridiplantae</taxon>
        <taxon>Streptophyta</taxon>
        <taxon>Embryophyta</taxon>
        <taxon>Tracheophyta</taxon>
        <taxon>Spermatophyta</taxon>
        <taxon>Magnoliopsida</taxon>
        <taxon>eudicotyledons</taxon>
        <taxon>Gunneridae</taxon>
        <taxon>Pentapetalae</taxon>
        <taxon>asterids</taxon>
        <taxon>lamiids</taxon>
        <taxon>Lamiales</taxon>
        <taxon>Oleaceae</taxon>
        <taxon>Oleeae</taxon>
        <taxon>Fraxinus</taxon>
    </lineage>
</organism>
<dbReference type="GO" id="GO:0008270">
    <property type="term" value="F:zinc ion binding"/>
    <property type="evidence" value="ECO:0007669"/>
    <property type="project" value="UniProtKB-KW"/>
</dbReference>
<evidence type="ECO:0000256" key="6">
    <source>
        <dbReference type="ARBA" id="ARBA00023125"/>
    </source>
</evidence>
<keyword evidence="4" id="KW-0862">Zinc</keyword>
<dbReference type="GO" id="GO:0003677">
    <property type="term" value="F:DNA binding"/>
    <property type="evidence" value="ECO:0007669"/>
    <property type="project" value="UniProtKB-KW"/>
</dbReference>
<feature type="domain" description="SBP-type" evidence="11">
    <location>
        <begin position="118"/>
        <end position="195"/>
    </location>
</feature>